<dbReference type="InterPro" id="IPR006842">
    <property type="entry name" value="Transposase_31"/>
</dbReference>
<dbReference type="AlphaFoldDB" id="A0A6B1DTL5"/>
<evidence type="ECO:0000259" key="1">
    <source>
        <dbReference type="Pfam" id="PF04754"/>
    </source>
</evidence>
<proteinExistence type="predicted"/>
<sequence length="365" mass="41641">MAVHDRRYKRILTSPVFAYDVARLLADEFNLGTVARPSLRAGPTSSVQESERERIADAAWTFDTERQRTVMMIVEAQSARQRHLAVRLLRYVVDRLLELCEDRQRYDPAGGLPPVVVAVLYTGPERWRMPSLPDLFSPVAQALMRFEFPLRYYDIHHMDRREDPDQPLLRLAFDIERAGDPGETVSVAEAVRALADEEAYALMTRFLSDKMRQWINLRDARGRRLVDVDRLDDRRPLKEVEREMETIQERFNRLMDERHTAGLTAGRAEGLTAGRAEGEIVGVLVSFRRALADSGLDPRLAAEVETYADRIVEAARRGVRFDLDDIPDAARLMTAIRDGGGPAWVSAERIWALLPHIPEEDAEPE</sequence>
<dbReference type="Pfam" id="PF04754">
    <property type="entry name" value="Transposase_31"/>
    <property type="match status" value="1"/>
</dbReference>
<dbReference type="InterPro" id="IPR051699">
    <property type="entry name" value="Rpn/YhgA-like_nuclease"/>
</dbReference>
<dbReference type="GO" id="GO:0006310">
    <property type="term" value="P:DNA recombination"/>
    <property type="evidence" value="ECO:0007669"/>
    <property type="project" value="TreeGrafter"/>
</dbReference>
<dbReference type="PANTHER" id="PTHR34611:SF2">
    <property type="entry name" value="INACTIVE RECOMBINATION-PROMOTING NUCLEASE-LIKE PROTEIN RPNE-RELATED"/>
    <property type="match status" value="1"/>
</dbReference>
<reference evidence="2" key="1">
    <citation type="submission" date="2019-09" db="EMBL/GenBank/DDBJ databases">
        <title>Characterisation of the sponge microbiome using genome-centric metagenomics.</title>
        <authorList>
            <person name="Engelberts J.P."/>
            <person name="Robbins S.J."/>
            <person name="De Goeij J.M."/>
            <person name="Aranda M."/>
            <person name="Bell S.C."/>
            <person name="Webster N.S."/>
        </authorList>
    </citation>
    <scope>NUCLEOTIDE SEQUENCE</scope>
    <source>
        <strain evidence="2">SB0662_bin_9</strain>
    </source>
</reference>
<dbReference type="EMBL" id="VXPY01000085">
    <property type="protein sequence ID" value="MYD91049.1"/>
    <property type="molecule type" value="Genomic_DNA"/>
</dbReference>
<feature type="domain" description="Transposase (putative) YhgA-like" evidence="1">
    <location>
        <begin position="4"/>
        <end position="177"/>
    </location>
</feature>
<dbReference type="PANTHER" id="PTHR34611">
    <property type="match status" value="1"/>
</dbReference>
<dbReference type="GO" id="GO:1990238">
    <property type="term" value="F:double-stranded DNA endonuclease activity"/>
    <property type="evidence" value="ECO:0007669"/>
    <property type="project" value="TreeGrafter"/>
</dbReference>
<protein>
    <submittedName>
        <fullName evidence="2">Rpn family recombination-promoting nuclease/putative transposase</fullName>
    </submittedName>
</protein>
<organism evidence="2">
    <name type="scientific">Caldilineaceae bacterium SB0662_bin_9</name>
    <dbReference type="NCBI Taxonomy" id="2605258"/>
    <lineage>
        <taxon>Bacteria</taxon>
        <taxon>Bacillati</taxon>
        <taxon>Chloroflexota</taxon>
        <taxon>Caldilineae</taxon>
        <taxon>Caldilineales</taxon>
        <taxon>Caldilineaceae</taxon>
    </lineage>
</organism>
<evidence type="ECO:0000313" key="2">
    <source>
        <dbReference type="EMBL" id="MYD91049.1"/>
    </source>
</evidence>
<gene>
    <name evidence="2" type="ORF">F4Y08_12065</name>
</gene>
<name>A0A6B1DTL5_9CHLR</name>
<accession>A0A6B1DTL5</accession>
<comment type="caution">
    <text evidence="2">The sequence shown here is derived from an EMBL/GenBank/DDBJ whole genome shotgun (WGS) entry which is preliminary data.</text>
</comment>